<evidence type="ECO:0000313" key="7">
    <source>
        <dbReference type="EMBL" id="ANS57708.1"/>
    </source>
</evidence>
<reference evidence="7" key="1">
    <citation type="submission" date="2015-11" db="EMBL/GenBank/DDBJ databases">
        <title>Complete mitochondrial and plastid genomes of the freshwater brown alga Pleurocladia lacustris A. Braun and its phylogenetic placement in the Phaeophyceae.</title>
        <authorList>
            <person name="Wang X."/>
            <person name="Wehr J.D."/>
            <person name="Karol K.G."/>
        </authorList>
    </citation>
    <scope>NUCLEOTIDE SEQUENCE</scope>
    <source>
        <strain evidence="6">Sa2</strain>
        <strain evidence="7">SAG 25.93</strain>
    </source>
</reference>
<feature type="transmembrane region" description="Helical" evidence="5">
    <location>
        <begin position="6"/>
        <end position="28"/>
    </location>
</feature>
<feature type="transmembrane region" description="Helical" evidence="5">
    <location>
        <begin position="139"/>
        <end position="157"/>
    </location>
</feature>
<dbReference type="InterPro" id="IPR036577">
    <property type="entry name" value="PSI_PsaF_sf"/>
</dbReference>
<keyword evidence="5" id="KW-0812">Transmembrane</keyword>
<keyword evidence="3 4" id="KW-0603">Photosystem I</keyword>
<dbReference type="PANTHER" id="PTHR34939:SF1">
    <property type="entry name" value="PHOTOSYSTEM I REACTION CENTER SUBUNIT III, CHLOROPLASTIC"/>
    <property type="match status" value="1"/>
</dbReference>
<dbReference type="SUPFAM" id="SSF81536">
    <property type="entry name" value="Subunit III of photosystem I reaction centre, PsaF"/>
    <property type="match status" value="1"/>
</dbReference>
<accession>A0A1I9LVT8</accession>
<dbReference type="Gene3D" id="1.10.8.110">
    <property type="entry name" value="Photosystem I PsaF, reaction centre subunit III"/>
    <property type="match status" value="1"/>
</dbReference>
<sequence>MYYTNMYTYFYILCNVENLFFIKIYNFSMFLAIMFKFKKSLLIFFLTLSLPFISFADVAGLTKCSDSSPFNKRLESSVKKLETRIKKYEPNSPPALVLQEQIRTTKKRFDRYSNSELLCGKDGLPHLITDGRWDHAVEFMIPGIMFLYISGWIGWVGRSYLNTVSKTSLNPTEKEIIIDVPLALKIMSSGFIWPISAWQEFTSGKFLTPDSEITVSPR</sequence>
<keyword evidence="5" id="KW-0472">Membrane</keyword>
<evidence type="ECO:0000256" key="1">
    <source>
        <dbReference type="ARBA" id="ARBA00008386"/>
    </source>
</evidence>
<evidence type="ECO:0000313" key="6">
    <source>
        <dbReference type="EMBL" id="ANS57564.1"/>
    </source>
</evidence>
<protein>
    <recommendedName>
        <fullName evidence="4">Photosystem I reaction center subunit III</fullName>
    </recommendedName>
    <alternativeName>
        <fullName evidence="4">PSI-F</fullName>
    </alternativeName>
</protein>
<dbReference type="GO" id="GO:0015979">
    <property type="term" value="P:photosynthesis"/>
    <property type="evidence" value="ECO:0007669"/>
    <property type="project" value="UniProtKB-UniRule"/>
</dbReference>
<dbReference type="EMBL" id="KU164872">
    <property type="protein sequence ID" value="ANS57708.1"/>
    <property type="molecule type" value="Genomic_DNA"/>
</dbReference>
<comment type="function">
    <text evidence="4">Participates in efficiency of electron transfer from plastocyanin to P700 (or cytochrome c553 in algae and cyanobacteria). This plastocyanin-docking protein contributes to the specific association of plastocyanin to PSI.</text>
</comment>
<geneLocation type="chloroplast" evidence="7"/>
<dbReference type="GO" id="GO:0009538">
    <property type="term" value="C:photosystem I reaction center"/>
    <property type="evidence" value="ECO:0007669"/>
    <property type="project" value="UniProtKB-UniRule"/>
</dbReference>
<comment type="similarity">
    <text evidence="1 4">Belongs to the PsaF family.</text>
</comment>
<keyword evidence="2 4" id="KW-0602">Photosynthesis</keyword>
<keyword evidence="5" id="KW-1133">Transmembrane helix</keyword>
<evidence type="ECO:0000256" key="3">
    <source>
        <dbReference type="ARBA" id="ARBA00022836"/>
    </source>
</evidence>
<feature type="transmembrane region" description="Helical" evidence="5">
    <location>
        <begin position="40"/>
        <end position="61"/>
    </location>
</feature>
<dbReference type="InterPro" id="IPR003666">
    <property type="entry name" value="PSI_PsaF"/>
</dbReference>
<dbReference type="AlphaFoldDB" id="A0A1I9LVT8"/>
<name>A0A1I9LVT8_9PHAE</name>
<evidence type="ECO:0000256" key="2">
    <source>
        <dbReference type="ARBA" id="ARBA00022531"/>
    </source>
</evidence>
<dbReference type="FunFam" id="1.10.8.110:FF:000001">
    <property type="entry name" value="Photosystem I reaction center subunit III"/>
    <property type="match status" value="1"/>
</dbReference>
<dbReference type="RefSeq" id="YP_009326981.1">
    <property type="nucleotide sequence ID" value="NC_032045.1"/>
</dbReference>
<dbReference type="GeneID" id="30512163"/>
<dbReference type="Pfam" id="PF02507">
    <property type="entry name" value="PSI_PsaF"/>
    <property type="match status" value="1"/>
</dbReference>
<dbReference type="EMBL" id="KU164871">
    <property type="protein sequence ID" value="ANS57564.1"/>
    <property type="molecule type" value="Genomic_DNA"/>
</dbReference>
<keyword evidence="7" id="KW-0934">Plastid</keyword>
<keyword evidence="7" id="KW-0150">Chloroplast</keyword>
<dbReference type="PANTHER" id="PTHR34939">
    <property type="entry name" value="PHOTOSYSTEM I REACTION CENTER SUBUNIT III, CHLOROPLASTIC"/>
    <property type="match status" value="1"/>
</dbReference>
<evidence type="ECO:0000256" key="5">
    <source>
        <dbReference type="SAM" id="Phobius"/>
    </source>
</evidence>
<evidence type="ECO:0000256" key="4">
    <source>
        <dbReference type="RuleBase" id="RU368107"/>
    </source>
</evidence>
<organism evidence="7">
    <name type="scientific">Pleurocladia lacustris</name>
    <dbReference type="NCBI Taxonomy" id="246121"/>
    <lineage>
        <taxon>Eukaryota</taxon>
        <taxon>Sar</taxon>
        <taxon>Stramenopiles</taxon>
        <taxon>Ochrophyta</taxon>
        <taxon>PX clade</taxon>
        <taxon>Phaeophyceae</taxon>
        <taxon>Ectocarpales</taxon>
        <taxon>Chordariaceae</taxon>
        <taxon>Pleurocladia</taxon>
    </lineage>
</organism>
<proteinExistence type="inferred from homology"/>